<evidence type="ECO:0000259" key="1">
    <source>
        <dbReference type="Pfam" id="PF02698"/>
    </source>
</evidence>
<dbReference type="Gene3D" id="3.40.50.620">
    <property type="entry name" value="HUPs"/>
    <property type="match status" value="1"/>
</dbReference>
<dbReference type="Proteomes" id="UP001597237">
    <property type="component" value="Unassembled WGS sequence"/>
</dbReference>
<comment type="caution">
    <text evidence="2">The sequence shown here is derived from an EMBL/GenBank/DDBJ whole genome shotgun (WGS) entry which is preliminary data.</text>
</comment>
<dbReference type="CDD" id="cd06259">
    <property type="entry name" value="YdcF-like"/>
    <property type="match status" value="1"/>
</dbReference>
<dbReference type="PANTHER" id="PTHR30336:SF20">
    <property type="entry name" value="DUF218 DOMAIN-CONTAINING PROTEIN"/>
    <property type="match status" value="1"/>
</dbReference>
<dbReference type="InterPro" id="IPR014729">
    <property type="entry name" value="Rossmann-like_a/b/a_fold"/>
</dbReference>
<gene>
    <name evidence="2" type="ORF">ACFSC0_00110</name>
</gene>
<protein>
    <submittedName>
        <fullName evidence="2">YdcF family protein</fullName>
    </submittedName>
</protein>
<proteinExistence type="predicted"/>
<evidence type="ECO:0000313" key="2">
    <source>
        <dbReference type="EMBL" id="MFD1781783.1"/>
    </source>
</evidence>
<sequence>MELILLLGAAVRPDGRPSAALARRIAAAAKAAEIHPKAMVFCSGGVGRHGPSEASVMARDLVRLGVAPARLVLDEASLDTLQTAVAAARYMRAERLTRCLVCTDSYHAPRALALMRVFGMQGRMWPARAGLRQMGPAAWAWMRAREALAFPYDVVLAVMKRRRI</sequence>
<name>A0ABW4MW64_9CAUL</name>
<dbReference type="PANTHER" id="PTHR30336">
    <property type="entry name" value="INNER MEMBRANE PROTEIN, PROBABLE PERMEASE"/>
    <property type="match status" value="1"/>
</dbReference>
<reference evidence="3" key="1">
    <citation type="journal article" date="2019" name="Int. J. Syst. Evol. Microbiol.">
        <title>The Global Catalogue of Microorganisms (GCM) 10K type strain sequencing project: providing services to taxonomists for standard genome sequencing and annotation.</title>
        <authorList>
            <consortium name="The Broad Institute Genomics Platform"/>
            <consortium name="The Broad Institute Genome Sequencing Center for Infectious Disease"/>
            <person name="Wu L."/>
            <person name="Ma J."/>
        </authorList>
    </citation>
    <scope>NUCLEOTIDE SEQUENCE [LARGE SCALE GENOMIC DNA]</scope>
    <source>
        <strain evidence="3">DFY28</strain>
    </source>
</reference>
<accession>A0ABW4MW64</accession>
<dbReference type="EMBL" id="JBHUEY010000001">
    <property type="protein sequence ID" value="MFD1781783.1"/>
    <property type="molecule type" value="Genomic_DNA"/>
</dbReference>
<dbReference type="Pfam" id="PF02698">
    <property type="entry name" value="DUF218"/>
    <property type="match status" value="1"/>
</dbReference>
<feature type="domain" description="DUF218" evidence="1">
    <location>
        <begin position="3"/>
        <end position="140"/>
    </location>
</feature>
<dbReference type="InterPro" id="IPR051599">
    <property type="entry name" value="Cell_Envelope_Assoc"/>
</dbReference>
<evidence type="ECO:0000313" key="3">
    <source>
        <dbReference type="Proteomes" id="UP001597237"/>
    </source>
</evidence>
<dbReference type="InterPro" id="IPR003848">
    <property type="entry name" value="DUF218"/>
</dbReference>
<organism evidence="2 3">
    <name type="scientific">Phenylobacterium terrae</name>
    <dbReference type="NCBI Taxonomy" id="2665495"/>
    <lineage>
        <taxon>Bacteria</taxon>
        <taxon>Pseudomonadati</taxon>
        <taxon>Pseudomonadota</taxon>
        <taxon>Alphaproteobacteria</taxon>
        <taxon>Caulobacterales</taxon>
        <taxon>Caulobacteraceae</taxon>
        <taxon>Phenylobacterium</taxon>
    </lineage>
</organism>
<keyword evidence="3" id="KW-1185">Reference proteome</keyword>
<dbReference type="RefSeq" id="WP_377281384.1">
    <property type="nucleotide sequence ID" value="NZ_JBHRSI010000003.1"/>
</dbReference>